<dbReference type="AlphaFoldDB" id="A0A2G5HQ89"/>
<gene>
    <name evidence="1" type="ORF">CB0940_08604</name>
    <name evidence="2" type="ORF">RHO25_009832</name>
</gene>
<evidence type="ECO:0000313" key="1">
    <source>
        <dbReference type="EMBL" id="PIA94699.1"/>
    </source>
</evidence>
<dbReference type="Proteomes" id="UP001302367">
    <property type="component" value="Chromosome 6"/>
</dbReference>
<evidence type="ECO:0000313" key="2">
    <source>
        <dbReference type="EMBL" id="WPB05182.1"/>
    </source>
</evidence>
<protein>
    <submittedName>
        <fullName evidence="1">Uncharacterized protein</fullName>
    </submittedName>
</protein>
<dbReference type="EMBL" id="CP134189">
    <property type="protein sequence ID" value="WPB05182.1"/>
    <property type="molecule type" value="Genomic_DNA"/>
</dbReference>
<evidence type="ECO:0000313" key="3">
    <source>
        <dbReference type="Proteomes" id="UP000230605"/>
    </source>
</evidence>
<dbReference type="Proteomes" id="UP000230605">
    <property type="component" value="Chromosome 6"/>
</dbReference>
<sequence>MAKPTYEGLKEQLKAANEKTDVVSEELATAKGHLKNVLQVLKAREMLLILPMSTVLFILKDTGEPAKIFQRQMEDSLRYEFAWPFQAVEDYDTKIKTPHRYSDTRPEGELYIKDRERYLDHLAILAELPAGARHAVEKTTMCAHSDFECYSFARTHDDLHKLDYFALKVTWTEVRLGRGLEWEAYGQLESYITLIQSFQRKMAEYSIEHLMNLVQGKYGQSYRFSPERWEEVKDLMHQTDHEAFVKERWFPSTLRYLREVERQRVCDFLLERIAGHVLPVELQNAISAFFYDADFVLRAPIVARRATIDRVEQAK</sequence>
<dbReference type="OrthoDB" id="3650105at2759"/>
<name>A0A2G5HQ89_CERBT</name>
<organism evidence="1 3">
    <name type="scientific">Cercospora beticola</name>
    <name type="common">Sugarbeet leaf spot fungus</name>
    <dbReference type="NCBI Taxonomy" id="122368"/>
    <lineage>
        <taxon>Eukaryota</taxon>
        <taxon>Fungi</taxon>
        <taxon>Dikarya</taxon>
        <taxon>Ascomycota</taxon>
        <taxon>Pezizomycotina</taxon>
        <taxon>Dothideomycetes</taxon>
        <taxon>Dothideomycetidae</taxon>
        <taxon>Mycosphaerellales</taxon>
        <taxon>Mycosphaerellaceae</taxon>
        <taxon>Cercospora</taxon>
    </lineage>
</organism>
<proteinExistence type="predicted"/>
<reference evidence="1 3" key="1">
    <citation type="submission" date="2015-10" db="EMBL/GenBank/DDBJ databases">
        <title>The cercosporin biosynthetic gene cluster was horizontally transferred to several fungal lineages and shown to be expanded in Cercospora beticola based on microsynteny with recipient genomes.</title>
        <authorList>
            <person name="De Jonge R."/>
            <person name="Ebert M.K."/>
            <person name="Suttle J.C."/>
            <person name="Jurick Ii W.M."/>
            <person name="Secor G.A."/>
            <person name="Thomma B.P."/>
            <person name="Van De Peer Y."/>
            <person name="Bolton M.D."/>
        </authorList>
    </citation>
    <scope>NUCLEOTIDE SEQUENCE [LARGE SCALE GENOMIC DNA]</scope>
    <source>
        <strain evidence="1 3">09-40</strain>
    </source>
</reference>
<accession>A0A2G5HQ89</accession>
<keyword evidence="4" id="KW-1185">Reference proteome</keyword>
<dbReference type="EMBL" id="LKMD01000104">
    <property type="protein sequence ID" value="PIA94699.1"/>
    <property type="molecule type" value="Genomic_DNA"/>
</dbReference>
<evidence type="ECO:0000313" key="4">
    <source>
        <dbReference type="Proteomes" id="UP001302367"/>
    </source>
</evidence>
<reference evidence="2 4" key="2">
    <citation type="submission" date="2023-09" db="EMBL/GenBank/DDBJ databases">
        <title>Complete-Gapless Cercospora beticola genome.</title>
        <authorList>
            <person name="Wyatt N.A."/>
            <person name="Spanner R.E."/>
            <person name="Bolton M.D."/>
        </authorList>
    </citation>
    <scope>NUCLEOTIDE SEQUENCE [LARGE SCALE GENOMIC DNA]</scope>
    <source>
        <strain evidence="2">Cb09-40</strain>
    </source>
</reference>